<dbReference type="PANTHER" id="PTHR30086:SF20">
    <property type="entry name" value="ARGININE EXPORTER PROTEIN ARGO-RELATED"/>
    <property type="match status" value="1"/>
</dbReference>
<evidence type="ECO:0000256" key="6">
    <source>
        <dbReference type="SAM" id="Phobius"/>
    </source>
</evidence>
<feature type="transmembrane region" description="Helical" evidence="6">
    <location>
        <begin position="166"/>
        <end position="189"/>
    </location>
</feature>
<feature type="transmembrane region" description="Helical" evidence="6">
    <location>
        <begin position="201"/>
        <end position="222"/>
    </location>
</feature>
<feature type="transmembrane region" description="Helical" evidence="6">
    <location>
        <begin position="81"/>
        <end position="99"/>
    </location>
</feature>
<organism evidence="7 8">
    <name type="scientific">Nonomuraea muscovyensis</name>
    <dbReference type="NCBI Taxonomy" id="1124761"/>
    <lineage>
        <taxon>Bacteria</taxon>
        <taxon>Bacillati</taxon>
        <taxon>Actinomycetota</taxon>
        <taxon>Actinomycetes</taxon>
        <taxon>Streptosporangiales</taxon>
        <taxon>Streptosporangiaceae</taxon>
        <taxon>Nonomuraea</taxon>
    </lineage>
</organism>
<evidence type="ECO:0000256" key="5">
    <source>
        <dbReference type="ARBA" id="ARBA00023136"/>
    </source>
</evidence>
<comment type="subcellular location">
    <subcellularLocation>
        <location evidence="1">Cell membrane</location>
        <topology evidence="1">Multi-pass membrane protein</topology>
    </subcellularLocation>
</comment>
<dbReference type="AlphaFoldDB" id="A0A7X0BY92"/>
<feature type="transmembrane region" description="Helical" evidence="6">
    <location>
        <begin position="49"/>
        <end position="75"/>
    </location>
</feature>
<keyword evidence="4 6" id="KW-1133">Transmembrane helix</keyword>
<dbReference type="Proteomes" id="UP000583800">
    <property type="component" value="Unassembled WGS sequence"/>
</dbReference>
<reference evidence="7 8" key="1">
    <citation type="submission" date="2020-08" db="EMBL/GenBank/DDBJ databases">
        <title>Sequencing the genomes of 1000 actinobacteria strains.</title>
        <authorList>
            <person name="Klenk H.-P."/>
        </authorList>
    </citation>
    <scope>NUCLEOTIDE SEQUENCE [LARGE SCALE GENOMIC DNA]</scope>
    <source>
        <strain evidence="7 8">DSM 45913</strain>
    </source>
</reference>
<proteinExistence type="predicted"/>
<feature type="transmembrane region" description="Helical" evidence="6">
    <location>
        <begin position="6"/>
        <end position="28"/>
    </location>
</feature>
<evidence type="ECO:0000256" key="3">
    <source>
        <dbReference type="ARBA" id="ARBA00022692"/>
    </source>
</evidence>
<dbReference type="GO" id="GO:0015171">
    <property type="term" value="F:amino acid transmembrane transporter activity"/>
    <property type="evidence" value="ECO:0007669"/>
    <property type="project" value="TreeGrafter"/>
</dbReference>
<dbReference type="PANTHER" id="PTHR30086">
    <property type="entry name" value="ARGININE EXPORTER PROTEIN ARGO"/>
    <property type="match status" value="1"/>
</dbReference>
<sequence length="225" mass="22499">MGVADARVGAMVEVFVVAFWVGLAFNAAPGAVFGESLRRGMRGGFRPAFAVQVGSLAGDAVWAVLGLTGVGALFTVPALRVPLTVGGCLLLCWLGVVGLRDAFSAPRGAAPGAGQVAAAETRPLVSAVAVGAGMSLGNPWNVVYWSGAAGAVGAVLGRHADVAGLATFFTGFMASSLVWCFVSAGFVALLRRAVPPPAVRVLEGVCGLALIALAVVLAARLVTGP</sequence>
<dbReference type="GO" id="GO:0005886">
    <property type="term" value="C:plasma membrane"/>
    <property type="evidence" value="ECO:0007669"/>
    <property type="project" value="UniProtKB-SubCell"/>
</dbReference>
<keyword evidence="5 6" id="KW-0472">Membrane</keyword>
<evidence type="ECO:0000256" key="4">
    <source>
        <dbReference type="ARBA" id="ARBA00022989"/>
    </source>
</evidence>
<evidence type="ECO:0000313" key="8">
    <source>
        <dbReference type="Proteomes" id="UP000583800"/>
    </source>
</evidence>
<keyword evidence="8" id="KW-1185">Reference proteome</keyword>
<dbReference type="RefSeq" id="WP_221495802.1">
    <property type="nucleotide sequence ID" value="NZ_JACHJB010000001.1"/>
</dbReference>
<evidence type="ECO:0000313" key="7">
    <source>
        <dbReference type="EMBL" id="MBB6345114.1"/>
    </source>
</evidence>
<dbReference type="Pfam" id="PF01810">
    <property type="entry name" value="LysE"/>
    <property type="match status" value="1"/>
</dbReference>
<gene>
    <name evidence="7" type="ORF">FHU36_001623</name>
</gene>
<keyword evidence="2" id="KW-1003">Cell membrane</keyword>
<dbReference type="InterPro" id="IPR001123">
    <property type="entry name" value="LeuE-type"/>
</dbReference>
<evidence type="ECO:0000256" key="1">
    <source>
        <dbReference type="ARBA" id="ARBA00004651"/>
    </source>
</evidence>
<keyword evidence="3 6" id="KW-0812">Transmembrane</keyword>
<accession>A0A7X0BY92</accession>
<evidence type="ECO:0000256" key="2">
    <source>
        <dbReference type="ARBA" id="ARBA00022475"/>
    </source>
</evidence>
<comment type="caution">
    <text evidence="7">The sequence shown here is derived from an EMBL/GenBank/DDBJ whole genome shotgun (WGS) entry which is preliminary data.</text>
</comment>
<name>A0A7X0BY92_9ACTN</name>
<protein>
    <submittedName>
        <fullName evidence="7">Chemosensory pili system protein ChpE</fullName>
    </submittedName>
</protein>
<dbReference type="EMBL" id="JACHJB010000001">
    <property type="protein sequence ID" value="MBB6345114.1"/>
    <property type="molecule type" value="Genomic_DNA"/>
</dbReference>